<dbReference type="AlphaFoldDB" id="A0A9X1VXK5"/>
<dbReference type="InterPro" id="IPR006175">
    <property type="entry name" value="YjgF/YER057c/UK114"/>
</dbReference>
<dbReference type="CDD" id="cd00448">
    <property type="entry name" value="YjgF_YER057c_UK114_family"/>
    <property type="match status" value="1"/>
</dbReference>
<dbReference type="RefSeq" id="WP_243307773.1">
    <property type="nucleotide sequence ID" value="NZ_JALGBI010000002.1"/>
</dbReference>
<dbReference type="Gene3D" id="3.30.1330.40">
    <property type="entry name" value="RutC-like"/>
    <property type="match status" value="1"/>
</dbReference>
<dbReference type="Pfam" id="PF01042">
    <property type="entry name" value="Ribonuc_L-PSP"/>
    <property type="match status" value="1"/>
</dbReference>
<dbReference type="PANTHER" id="PTHR11803:SF58">
    <property type="entry name" value="PROTEIN HMF1-RELATED"/>
    <property type="match status" value="1"/>
</dbReference>
<gene>
    <name evidence="2" type="ORF">MMF98_16505</name>
</gene>
<proteinExistence type="inferred from homology"/>
<organism evidence="2 3">
    <name type="scientific">Variovorax terrae</name>
    <dbReference type="NCBI Taxonomy" id="2923278"/>
    <lineage>
        <taxon>Bacteria</taxon>
        <taxon>Pseudomonadati</taxon>
        <taxon>Pseudomonadota</taxon>
        <taxon>Betaproteobacteria</taxon>
        <taxon>Burkholderiales</taxon>
        <taxon>Comamonadaceae</taxon>
        <taxon>Variovorax</taxon>
    </lineage>
</organism>
<name>A0A9X1VXK5_9BURK</name>
<dbReference type="EMBL" id="JALGBI010000002">
    <property type="protein sequence ID" value="MCJ0764820.1"/>
    <property type="molecule type" value="Genomic_DNA"/>
</dbReference>
<reference evidence="2" key="1">
    <citation type="submission" date="2022-03" db="EMBL/GenBank/DDBJ databases">
        <authorList>
            <person name="Woo C.Y."/>
        </authorList>
    </citation>
    <scope>NUCLEOTIDE SEQUENCE</scope>
    <source>
        <strain evidence="2">CYS-02</strain>
    </source>
</reference>
<dbReference type="PANTHER" id="PTHR11803">
    <property type="entry name" value="2-IMINOBUTANOATE/2-IMINOPROPANOATE DEAMINASE RIDA"/>
    <property type="match status" value="1"/>
</dbReference>
<evidence type="ECO:0000313" key="2">
    <source>
        <dbReference type="EMBL" id="MCJ0764820.1"/>
    </source>
</evidence>
<dbReference type="GO" id="GO:0005829">
    <property type="term" value="C:cytosol"/>
    <property type="evidence" value="ECO:0007669"/>
    <property type="project" value="TreeGrafter"/>
</dbReference>
<comment type="caution">
    <text evidence="2">The sequence shown here is derived from an EMBL/GenBank/DDBJ whole genome shotgun (WGS) entry which is preliminary data.</text>
</comment>
<dbReference type="InterPro" id="IPR035959">
    <property type="entry name" value="RutC-like_sf"/>
</dbReference>
<dbReference type="SUPFAM" id="SSF55298">
    <property type="entry name" value="YjgF-like"/>
    <property type="match status" value="1"/>
</dbReference>
<protein>
    <submittedName>
        <fullName evidence="2">RidA family protein</fullName>
    </submittedName>
</protein>
<sequence length="128" mass="13452">MSIHMINPASMGGEPASYSNGMLAEGAQKTVYTAGQIGIDANGVASADVATQCRQAWANIEAILAESGMGITNIVKTTIFLVNPADYATFVEVRKGVLKGHKPASTLVYVSGLVKPEWKVEIEAIAVK</sequence>
<dbReference type="Proteomes" id="UP001139447">
    <property type="component" value="Unassembled WGS sequence"/>
</dbReference>
<evidence type="ECO:0000313" key="3">
    <source>
        <dbReference type="Proteomes" id="UP001139447"/>
    </source>
</evidence>
<comment type="similarity">
    <text evidence="1">Belongs to the RutC family.</text>
</comment>
<dbReference type="GO" id="GO:0019239">
    <property type="term" value="F:deaminase activity"/>
    <property type="evidence" value="ECO:0007669"/>
    <property type="project" value="TreeGrafter"/>
</dbReference>
<evidence type="ECO:0000256" key="1">
    <source>
        <dbReference type="ARBA" id="ARBA00010552"/>
    </source>
</evidence>
<keyword evidence="3" id="KW-1185">Reference proteome</keyword>
<accession>A0A9X1VXK5</accession>